<dbReference type="AlphaFoldDB" id="A0A1H0H1B5"/>
<protein>
    <submittedName>
        <fullName evidence="2">Uncharacterized protein</fullName>
    </submittedName>
</protein>
<evidence type="ECO:0000256" key="1">
    <source>
        <dbReference type="SAM" id="Phobius"/>
    </source>
</evidence>
<proteinExistence type="predicted"/>
<keyword evidence="3" id="KW-1185">Reference proteome</keyword>
<keyword evidence="1" id="KW-0812">Transmembrane</keyword>
<accession>A0A1H0H1B5</accession>
<dbReference type="RefSeq" id="WP_090843184.1">
    <property type="nucleotide sequence ID" value="NZ_FNIL01000007.1"/>
</dbReference>
<feature type="transmembrane region" description="Helical" evidence="1">
    <location>
        <begin position="6"/>
        <end position="23"/>
    </location>
</feature>
<dbReference type="STRING" id="745820.SAMN04488053_107133"/>
<dbReference type="EMBL" id="FNIL01000007">
    <property type="protein sequence ID" value="SDO12862.1"/>
    <property type="molecule type" value="Genomic_DNA"/>
</dbReference>
<sequence>MNFILLAVIIGLIILAAFGWRFYAKRPLHSKAPMFLLACYTIILILAVPAAYIFIDESSERNAQAEDYISSMLMEDPDTSGSSFTFLFEEENPSEEWKIGAPYTADVNIIVEETEQESVRFYTAPSIVEFNDFSAFIEPKLPAVQNTDSYTYIQLYELEEQELRAVSSIISRENVLRAEMMPENITLSSQVFYLKVPEGTKVAAEDAETPVNFHYVEE</sequence>
<gene>
    <name evidence="2" type="ORF">SAMN04488053_107133</name>
</gene>
<dbReference type="Proteomes" id="UP000198778">
    <property type="component" value="Unassembled WGS sequence"/>
</dbReference>
<name>A0A1H0H1B5_9BACI</name>
<organism evidence="2 3">
    <name type="scientific">Alkalicoccus daliensis</name>
    <dbReference type="NCBI Taxonomy" id="745820"/>
    <lineage>
        <taxon>Bacteria</taxon>
        <taxon>Bacillati</taxon>
        <taxon>Bacillota</taxon>
        <taxon>Bacilli</taxon>
        <taxon>Bacillales</taxon>
        <taxon>Bacillaceae</taxon>
        <taxon>Alkalicoccus</taxon>
    </lineage>
</organism>
<keyword evidence="1" id="KW-0472">Membrane</keyword>
<feature type="transmembrane region" description="Helical" evidence="1">
    <location>
        <begin position="35"/>
        <end position="55"/>
    </location>
</feature>
<reference evidence="3" key="1">
    <citation type="submission" date="2016-10" db="EMBL/GenBank/DDBJ databases">
        <authorList>
            <person name="Varghese N."/>
            <person name="Submissions S."/>
        </authorList>
    </citation>
    <scope>NUCLEOTIDE SEQUENCE [LARGE SCALE GENOMIC DNA]</scope>
    <source>
        <strain evidence="3">CGMCC 1.10369</strain>
    </source>
</reference>
<evidence type="ECO:0000313" key="2">
    <source>
        <dbReference type="EMBL" id="SDO12862.1"/>
    </source>
</evidence>
<keyword evidence="1" id="KW-1133">Transmembrane helix</keyword>
<evidence type="ECO:0000313" key="3">
    <source>
        <dbReference type="Proteomes" id="UP000198778"/>
    </source>
</evidence>